<evidence type="ECO:0000313" key="2">
    <source>
        <dbReference type="Proteomes" id="UP000250354"/>
    </source>
</evidence>
<organism evidence="1 2">
    <name type="scientific">Aerococcus mictus</name>
    <dbReference type="NCBI Taxonomy" id="2976810"/>
    <lineage>
        <taxon>Bacteria</taxon>
        <taxon>Bacillati</taxon>
        <taxon>Bacillota</taxon>
        <taxon>Bacilli</taxon>
        <taxon>Lactobacillales</taxon>
        <taxon>Aerococcaceae</taxon>
        <taxon>Aerococcus</taxon>
    </lineage>
</organism>
<dbReference type="RefSeq" id="WP_017645383.1">
    <property type="nucleotide sequence ID" value="NZ_CP145132.1"/>
</dbReference>
<dbReference type="Proteomes" id="UP000250354">
    <property type="component" value="Chromosome"/>
</dbReference>
<evidence type="ECO:0008006" key="3">
    <source>
        <dbReference type="Google" id="ProtNLM"/>
    </source>
</evidence>
<reference evidence="1 2" key="1">
    <citation type="journal article" date="2020" name="J. Bacteriol.">
        <title>Aerococcus urinae Isolated from Women with Lower Urinary Tract Symptoms: In Vitro Aggregation and Genome Analysis.</title>
        <authorList>
            <person name="Hilt E.E."/>
            <person name="Putonti C."/>
            <person name="Thomas-White K."/>
            <person name="Lewis A.L."/>
            <person name="Visick K.L."/>
            <person name="Gilbert N.M."/>
            <person name="Wolfe A.J."/>
        </authorList>
    </citation>
    <scope>NUCLEOTIDE SEQUENCE [LARGE SCALE GENOMIC DNA]</scope>
    <source>
        <strain evidence="1 2">UMB1016</strain>
    </source>
</reference>
<sequence>MLTGAIVDRLAHRAHIMDMSREKSYRMEDTVEWSKNI</sequence>
<gene>
    <name evidence="1" type="ORF">DBT44_0009520</name>
</gene>
<proteinExistence type="predicted"/>
<dbReference type="EMBL" id="CP145132">
    <property type="protein sequence ID" value="WWC54597.1"/>
    <property type="molecule type" value="Genomic_DNA"/>
</dbReference>
<evidence type="ECO:0000313" key="1">
    <source>
        <dbReference type="EMBL" id="WWC54597.1"/>
    </source>
</evidence>
<name>A0ABZ2ECI6_9LACT</name>
<accession>A0ABZ2ECI6</accession>
<keyword evidence="2" id="KW-1185">Reference proteome</keyword>
<protein>
    <recommendedName>
        <fullName evidence="3">IstB-like ATP-binding protein domain-containing protein</fullName>
    </recommendedName>
</protein>